<proteinExistence type="predicted"/>
<protein>
    <submittedName>
        <fullName evidence="1">Uncharacterized protein</fullName>
    </submittedName>
</protein>
<dbReference type="AlphaFoldDB" id="A0A2G6KLH2"/>
<gene>
    <name evidence="1" type="ORF">CSA56_02205</name>
</gene>
<dbReference type="InterPro" id="IPR016193">
    <property type="entry name" value="Cytidine_deaminase-like"/>
</dbReference>
<comment type="caution">
    <text evidence="1">The sequence shown here is derived from an EMBL/GenBank/DDBJ whole genome shotgun (WGS) entry which is preliminary data.</text>
</comment>
<organism evidence="1 2">
    <name type="scientific">candidate division KSB3 bacterium</name>
    <dbReference type="NCBI Taxonomy" id="2044937"/>
    <lineage>
        <taxon>Bacteria</taxon>
        <taxon>candidate division KSB3</taxon>
    </lineage>
</organism>
<dbReference type="EMBL" id="PDSK01000030">
    <property type="protein sequence ID" value="PIE35882.1"/>
    <property type="molecule type" value="Genomic_DNA"/>
</dbReference>
<dbReference type="SUPFAM" id="SSF53927">
    <property type="entry name" value="Cytidine deaminase-like"/>
    <property type="match status" value="1"/>
</dbReference>
<reference evidence="1 2" key="1">
    <citation type="submission" date="2017-10" db="EMBL/GenBank/DDBJ databases">
        <title>Novel microbial diversity and functional potential in the marine mammal oral microbiome.</title>
        <authorList>
            <person name="Dudek N.K."/>
            <person name="Sun C.L."/>
            <person name="Burstein D."/>
            <person name="Kantor R.S."/>
            <person name="Aliaga Goltsman D.S."/>
            <person name="Bik E.M."/>
            <person name="Thomas B.C."/>
            <person name="Banfield J.F."/>
            <person name="Relman D.A."/>
        </authorList>
    </citation>
    <scope>NUCLEOTIDE SEQUENCE [LARGE SCALE GENOMIC DNA]</scope>
    <source>
        <strain evidence="1">DOLJORAL78_47_16</strain>
    </source>
</reference>
<accession>A0A2G6KLH2</accession>
<dbReference type="Pfam" id="PF02634">
    <property type="entry name" value="FdhD-NarQ"/>
    <property type="match status" value="1"/>
</dbReference>
<sequence length="54" mass="6179">MRVRAIRLNKIETKDKLLILSNRANFEMIQKAVRISIPVVTSMSAPTELALQNR</sequence>
<dbReference type="InterPro" id="IPR003786">
    <property type="entry name" value="FdhD"/>
</dbReference>
<evidence type="ECO:0000313" key="2">
    <source>
        <dbReference type="Proteomes" id="UP000230821"/>
    </source>
</evidence>
<dbReference type="Gene3D" id="3.40.140.10">
    <property type="entry name" value="Cytidine Deaminase, domain 2"/>
    <property type="match status" value="1"/>
</dbReference>
<dbReference type="GO" id="GO:0016783">
    <property type="term" value="F:sulfurtransferase activity"/>
    <property type="evidence" value="ECO:0007669"/>
    <property type="project" value="InterPro"/>
</dbReference>
<name>A0A2G6KLH2_9BACT</name>
<dbReference type="Proteomes" id="UP000230821">
    <property type="component" value="Unassembled WGS sequence"/>
</dbReference>
<evidence type="ECO:0000313" key="1">
    <source>
        <dbReference type="EMBL" id="PIE35882.1"/>
    </source>
</evidence>